<organism evidence="1">
    <name type="scientific">marine sediment metagenome</name>
    <dbReference type="NCBI Taxonomy" id="412755"/>
    <lineage>
        <taxon>unclassified sequences</taxon>
        <taxon>metagenomes</taxon>
        <taxon>ecological metagenomes</taxon>
    </lineage>
</organism>
<proteinExistence type="predicted"/>
<gene>
    <name evidence="1" type="ORF">LCGC14_2340920</name>
</gene>
<reference evidence="1" key="1">
    <citation type="journal article" date="2015" name="Nature">
        <title>Complex archaea that bridge the gap between prokaryotes and eukaryotes.</title>
        <authorList>
            <person name="Spang A."/>
            <person name="Saw J.H."/>
            <person name="Jorgensen S.L."/>
            <person name="Zaremba-Niedzwiedzka K."/>
            <person name="Martijn J."/>
            <person name="Lind A.E."/>
            <person name="van Eijk R."/>
            <person name="Schleper C."/>
            <person name="Guy L."/>
            <person name="Ettema T.J."/>
        </authorList>
    </citation>
    <scope>NUCLEOTIDE SEQUENCE</scope>
</reference>
<comment type="caution">
    <text evidence="1">The sequence shown here is derived from an EMBL/GenBank/DDBJ whole genome shotgun (WGS) entry which is preliminary data.</text>
</comment>
<protein>
    <submittedName>
        <fullName evidence="1">Uncharacterized protein</fullName>
    </submittedName>
</protein>
<sequence length="61" mass="7090">MDSDIGLLRFEASSFNPALLFCLSDFVKNFFQKTYKLCTPNLNDRVLQFPKTKQDGILWDV</sequence>
<dbReference type="EMBL" id="LAZR01033862">
    <property type="protein sequence ID" value="KKL46902.1"/>
    <property type="molecule type" value="Genomic_DNA"/>
</dbReference>
<dbReference type="AlphaFoldDB" id="A0A0F9F760"/>
<accession>A0A0F9F760</accession>
<name>A0A0F9F760_9ZZZZ</name>
<evidence type="ECO:0000313" key="1">
    <source>
        <dbReference type="EMBL" id="KKL46902.1"/>
    </source>
</evidence>